<dbReference type="Proteomes" id="UP000500882">
    <property type="component" value="Chromosome"/>
</dbReference>
<dbReference type="GeneID" id="69983865"/>
<evidence type="ECO:0000313" key="5">
    <source>
        <dbReference type="Proteomes" id="UP000500882"/>
    </source>
</evidence>
<protein>
    <submittedName>
        <fullName evidence="3">DNA-binding protein</fullName>
    </submittedName>
    <submittedName>
        <fullName evidence="2">Transcriptional regulator</fullName>
    </submittedName>
</protein>
<evidence type="ECO:0000313" key="2">
    <source>
        <dbReference type="EMBL" id="BCA51862.1"/>
    </source>
</evidence>
<dbReference type="Pfam" id="PF12728">
    <property type="entry name" value="HTH_17"/>
    <property type="match status" value="1"/>
</dbReference>
<dbReference type="RefSeq" id="WP_008640967.1">
    <property type="nucleotide sequence ID" value="NZ_AP022660.1"/>
</dbReference>
<dbReference type="AlphaFoldDB" id="A0A139KQR8"/>
<dbReference type="Proteomes" id="UP000284785">
    <property type="component" value="Unassembled WGS sequence"/>
</dbReference>
<dbReference type="InterPro" id="IPR009061">
    <property type="entry name" value="DNA-bd_dom_put_sf"/>
</dbReference>
<proteinExistence type="predicted"/>
<dbReference type="EMBL" id="QSJP01000001">
    <property type="protein sequence ID" value="RHD91727.1"/>
    <property type="molecule type" value="Genomic_DNA"/>
</dbReference>
<reference evidence="3 4" key="1">
    <citation type="submission" date="2018-08" db="EMBL/GenBank/DDBJ databases">
        <title>A genome reference for cultivated species of the human gut microbiota.</title>
        <authorList>
            <person name="Zou Y."/>
            <person name="Xue W."/>
            <person name="Luo G."/>
        </authorList>
    </citation>
    <scope>NUCLEOTIDE SEQUENCE [LARGE SCALE GENOMIC DNA]</scope>
    <source>
        <strain evidence="3 4">AM30-26</strain>
    </source>
</reference>
<accession>A0A139KQR8</accession>
<dbReference type="InterPro" id="IPR041657">
    <property type="entry name" value="HTH_17"/>
</dbReference>
<dbReference type="GO" id="GO:0003677">
    <property type="term" value="F:DNA binding"/>
    <property type="evidence" value="ECO:0007669"/>
    <property type="project" value="UniProtKB-KW"/>
</dbReference>
<feature type="domain" description="Helix-turn-helix" evidence="1">
    <location>
        <begin position="41"/>
        <end position="90"/>
    </location>
</feature>
<keyword evidence="3" id="KW-0238">DNA-binding</keyword>
<name>A0A139KQR8_BACT4</name>
<evidence type="ECO:0000313" key="4">
    <source>
        <dbReference type="Proteomes" id="UP000284785"/>
    </source>
</evidence>
<organism evidence="3 4">
    <name type="scientific">Bacteroides thetaiotaomicron</name>
    <dbReference type="NCBI Taxonomy" id="818"/>
    <lineage>
        <taxon>Bacteria</taxon>
        <taxon>Pseudomonadati</taxon>
        <taxon>Bacteroidota</taxon>
        <taxon>Bacteroidia</taxon>
        <taxon>Bacteroidales</taxon>
        <taxon>Bacteroidaceae</taxon>
        <taxon>Bacteroides</taxon>
    </lineage>
</organism>
<gene>
    <name evidence="2" type="ORF">BatF92_38040</name>
    <name evidence="3" type="ORF">DW780_01660</name>
</gene>
<dbReference type="EMBL" id="AP022660">
    <property type="protein sequence ID" value="BCA51862.1"/>
    <property type="molecule type" value="Genomic_DNA"/>
</dbReference>
<dbReference type="PANTHER" id="PTHR34585">
    <property type="match status" value="1"/>
</dbReference>
<sequence length="105" mass="12442">MEVITKDTEEVRAYFEALEEGMRYIDTVTAHFRPAMNGEVYFTGEDVCRMLHITSRTLQGYRTQRLIPYISLPGKTLYRQSDLLRMLEENYVDMRQKRKRGKSPT</sequence>
<dbReference type="SUPFAM" id="SSF46955">
    <property type="entry name" value="Putative DNA-binding domain"/>
    <property type="match status" value="1"/>
</dbReference>
<evidence type="ECO:0000313" key="3">
    <source>
        <dbReference type="EMBL" id="RHD91727.1"/>
    </source>
</evidence>
<dbReference type="PANTHER" id="PTHR34585:SF22">
    <property type="entry name" value="HELIX-TURN-HELIX DOMAIN-CONTAINING PROTEIN"/>
    <property type="match status" value="1"/>
</dbReference>
<evidence type="ECO:0000259" key="1">
    <source>
        <dbReference type="Pfam" id="PF12728"/>
    </source>
</evidence>
<reference evidence="2 5" key="2">
    <citation type="submission" date="2020-02" db="EMBL/GenBank/DDBJ databases">
        <title>Whole-genome sequencing and comparative analysis of the genomes of Bacteroides thetaiotaomicron and Escherichia coli isolated from a healthy resident in Vietnam.</title>
        <authorList>
            <person name="Mohsin M."/>
            <person name="Tanaka K."/>
            <person name="Kawahara R."/>
            <person name="Kondo S."/>
            <person name="Noguchi H."/>
            <person name="Motooka D."/>
            <person name="Nakamura S."/>
            <person name="Khong D.T."/>
            <person name="Nguyen T.N."/>
            <person name="Tran H.T."/>
            <person name="Yamamoto Y."/>
        </authorList>
    </citation>
    <scope>NUCLEOTIDE SEQUENCE [LARGE SCALE GENOMIC DNA]</scope>
    <source>
        <strain evidence="2 5">F9-2</strain>
    </source>
</reference>